<feature type="compositionally biased region" description="Polar residues" evidence="1">
    <location>
        <begin position="72"/>
        <end position="81"/>
    </location>
</feature>
<feature type="signal peptide" evidence="2">
    <location>
        <begin position="1"/>
        <end position="27"/>
    </location>
</feature>
<evidence type="ECO:0000313" key="3">
    <source>
        <dbReference type="EMBL" id="CBN74925.1"/>
    </source>
</evidence>
<keyword evidence="2" id="KW-0732">Signal</keyword>
<dbReference type="EMBL" id="FN649750">
    <property type="protein sequence ID" value="CBN74925.1"/>
    <property type="molecule type" value="Genomic_DNA"/>
</dbReference>
<dbReference type="InParanoid" id="D8LQP8"/>
<organism evidence="3 4">
    <name type="scientific">Ectocarpus siliculosus</name>
    <name type="common">Brown alga</name>
    <name type="synonym">Conferva siliculosa</name>
    <dbReference type="NCBI Taxonomy" id="2880"/>
    <lineage>
        <taxon>Eukaryota</taxon>
        <taxon>Sar</taxon>
        <taxon>Stramenopiles</taxon>
        <taxon>Ochrophyta</taxon>
        <taxon>PX clade</taxon>
        <taxon>Phaeophyceae</taxon>
        <taxon>Ectocarpales</taxon>
        <taxon>Ectocarpaceae</taxon>
        <taxon>Ectocarpus</taxon>
    </lineage>
</organism>
<dbReference type="OrthoDB" id="10300258at2759"/>
<gene>
    <name evidence="3" type="ORF">Esi_0060_0012</name>
</gene>
<dbReference type="eggNOG" id="ENOG502SWI2">
    <property type="taxonomic scope" value="Eukaryota"/>
</dbReference>
<reference evidence="3 4" key="1">
    <citation type="journal article" date="2010" name="Nature">
        <title>The Ectocarpus genome and the independent evolution of multicellularity in brown algae.</title>
        <authorList>
            <person name="Cock J.M."/>
            <person name="Sterck L."/>
            <person name="Rouze P."/>
            <person name="Scornet D."/>
            <person name="Allen A.E."/>
            <person name="Amoutzias G."/>
            <person name="Anthouard V."/>
            <person name="Artiguenave F."/>
            <person name="Aury J.M."/>
            <person name="Badger J.H."/>
            <person name="Beszteri B."/>
            <person name="Billiau K."/>
            <person name="Bonnet E."/>
            <person name="Bothwell J.H."/>
            <person name="Bowler C."/>
            <person name="Boyen C."/>
            <person name="Brownlee C."/>
            <person name="Carrano C.J."/>
            <person name="Charrier B."/>
            <person name="Cho G.Y."/>
            <person name="Coelho S.M."/>
            <person name="Collen J."/>
            <person name="Corre E."/>
            <person name="Da Silva C."/>
            <person name="Delage L."/>
            <person name="Delaroque N."/>
            <person name="Dittami S.M."/>
            <person name="Doulbeau S."/>
            <person name="Elias M."/>
            <person name="Farnham G."/>
            <person name="Gachon C.M."/>
            <person name="Gschloessl B."/>
            <person name="Heesch S."/>
            <person name="Jabbari K."/>
            <person name="Jubin C."/>
            <person name="Kawai H."/>
            <person name="Kimura K."/>
            <person name="Kloareg B."/>
            <person name="Kupper F.C."/>
            <person name="Lang D."/>
            <person name="Le Bail A."/>
            <person name="Leblanc C."/>
            <person name="Lerouge P."/>
            <person name="Lohr M."/>
            <person name="Lopez P.J."/>
            <person name="Martens C."/>
            <person name="Maumus F."/>
            <person name="Michel G."/>
            <person name="Miranda-Saavedra D."/>
            <person name="Morales J."/>
            <person name="Moreau H."/>
            <person name="Motomura T."/>
            <person name="Nagasato C."/>
            <person name="Napoli C.A."/>
            <person name="Nelson D.R."/>
            <person name="Nyvall-Collen P."/>
            <person name="Peters A.F."/>
            <person name="Pommier C."/>
            <person name="Potin P."/>
            <person name="Poulain J."/>
            <person name="Quesneville H."/>
            <person name="Read B."/>
            <person name="Rensing S.A."/>
            <person name="Ritter A."/>
            <person name="Rousvoal S."/>
            <person name="Samanta M."/>
            <person name="Samson G."/>
            <person name="Schroeder D.C."/>
            <person name="Segurens B."/>
            <person name="Strittmatter M."/>
            <person name="Tonon T."/>
            <person name="Tregear J.W."/>
            <person name="Valentin K."/>
            <person name="von Dassow P."/>
            <person name="Yamagishi T."/>
            <person name="Van de Peer Y."/>
            <person name="Wincker P."/>
        </authorList>
    </citation>
    <scope>NUCLEOTIDE SEQUENCE [LARGE SCALE GENOMIC DNA]</scope>
    <source>
        <strain evidence="4">Ec32 / CCAP1310/4</strain>
    </source>
</reference>
<dbReference type="EMBL" id="FN648819">
    <property type="protein sequence ID" value="CBN74925.1"/>
    <property type="molecule type" value="Genomic_DNA"/>
</dbReference>
<dbReference type="Proteomes" id="UP000002630">
    <property type="component" value="Linkage Group LG25"/>
</dbReference>
<name>D8LQP8_ECTSI</name>
<evidence type="ECO:0000256" key="2">
    <source>
        <dbReference type="SAM" id="SignalP"/>
    </source>
</evidence>
<evidence type="ECO:0000313" key="4">
    <source>
        <dbReference type="Proteomes" id="UP000002630"/>
    </source>
</evidence>
<keyword evidence="4" id="KW-1185">Reference proteome</keyword>
<sequence length="260" mass="28031">MMDWVSSKATRLVILLLLSQACVLCSGFVPGVSPSASPYLAHHAKFSPDTSTTSAAGYDFFRALTLGSKRSGTADAVTSSPRRGPISRLSMSMSPSPPVKPPPKKRTGGGGNGDELFVRELIEPEKSVILTSWRDYAQRDGGEKFAECIEILNKMVAWRSGVVAARKRRFTLACCKGSSVQAVACVQIGPKNESVRSFLAQEACMSVCLLNVDPSSPKFKAGAHLCREIKDIGKLENMAVSFDPIKDIYSGRFYAATLAM</sequence>
<evidence type="ECO:0000256" key="1">
    <source>
        <dbReference type="SAM" id="MobiDB-lite"/>
    </source>
</evidence>
<proteinExistence type="predicted"/>
<accession>D8LQP8</accession>
<dbReference type="AlphaFoldDB" id="D8LQP8"/>
<protein>
    <submittedName>
        <fullName evidence="3">Uncharacterized protein</fullName>
    </submittedName>
</protein>
<feature type="region of interest" description="Disordered" evidence="1">
    <location>
        <begin position="72"/>
        <end position="113"/>
    </location>
</feature>
<feature type="chain" id="PRO_5003117483" evidence="2">
    <location>
        <begin position="28"/>
        <end position="260"/>
    </location>
</feature>